<feature type="region of interest" description="Disordered" evidence="1">
    <location>
        <begin position="1"/>
        <end position="38"/>
    </location>
</feature>
<dbReference type="EMBL" id="RKMF01000004">
    <property type="protein sequence ID" value="ROZ63945.1"/>
    <property type="molecule type" value="Genomic_DNA"/>
</dbReference>
<dbReference type="InterPro" id="IPR022183">
    <property type="entry name" value="DUF3710"/>
</dbReference>
<protein>
    <submittedName>
        <fullName evidence="2">DUF3710 domain-containing protein</fullName>
    </submittedName>
</protein>
<organism evidence="2 3">
    <name type="scientific">Kocuria soli</name>
    <dbReference type="NCBI Taxonomy" id="2485125"/>
    <lineage>
        <taxon>Bacteria</taxon>
        <taxon>Bacillati</taxon>
        <taxon>Actinomycetota</taxon>
        <taxon>Actinomycetes</taxon>
        <taxon>Micrococcales</taxon>
        <taxon>Micrococcaceae</taxon>
        <taxon>Kocuria</taxon>
    </lineage>
</organism>
<keyword evidence="3" id="KW-1185">Reference proteome</keyword>
<dbReference type="RefSeq" id="WP_123824526.1">
    <property type="nucleotide sequence ID" value="NZ_RKMF01000004.1"/>
</dbReference>
<accession>A0A3N3ZT48</accession>
<dbReference type="Proteomes" id="UP000270616">
    <property type="component" value="Unassembled WGS sequence"/>
</dbReference>
<reference evidence="2 3" key="1">
    <citation type="submission" date="2018-10" db="EMBL/GenBank/DDBJ databases">
        <title>Kocuria sp. M5W7-7, whole genome shotgun sequence.</title>
        <authorList>
            <person name="Tuo L."/>
        </authorList>
    </citation>
    <scope>NUCLEOTIDE SEQUENCE [LARGE SCALE GENOMIC DNA]</scope>
    <source>
        <strain evidence="2 3">M5W7-7</strain>
    </source>
</reference>
<evidence type="ECO:0000313" key="3">
    <source>
        <dbReference type="Proteomes" id="UP000270616"/>
    </source>
</evidence>
<dbReference type="Pfam" id="PF12502">
    <property type="entry name" value="DUF3710"/>
    <property type="match status" value="1"/>
</dbReference>
<comment type="caution">
    <text evidence="2">The sequence shown here is derived from an EMBL/GenBank/DDBJ whole genome shotgun (WGS) entry which is preliminary data.</text>
</comment>
<dbReference type="AlphaFoldDB" id="A0A3N3ZT48"/>
<name>A0A3N3ZT48_9MICC</name>
<gene>
    <name evidence="2" type="ORF">EDL96_03950</name>
</gene>
<dbReference type="OrthoDB" id="8480367at2"/>
<proteinExistence type="predicted"/>
<feature type="region of interest" description="Disordered" evidence="1">
    <location>
        <begin position="199"/>
        <end position="267"/>
    </location>
</feature>
<sequence length="267" mass="28470">MVFGRKKKNQTAESAESVDAVEVDSQDPRADGPWDVSEIDSRDGYIDLGSILIKPTEGVGLRLEVDEKTKRPRAVNLDVAGSTAQIQAFAAPKSSGLWDEIRKDLKDSLARNNGAPESVEGTFGTELRARFPAKTSDGTDGYRPARFVGIDGPRWFLRTVISGAAAIDVAASKTFDEIIRGIVVVRGNDPMPPRDLLPLTVPDGAHRASGSRATRRAALRNSGQSADASARVRAAGKEAAARQTAEQNGGSGALQPPERGPEVTEIR</sequence>
<evidence type="ECO:0000313" key="2">
    <source>
        <dbReference type="EMBL" id="ROZ63945.1"/>
    </source>
</evidence>
<evidence type="ECO:0000256" key="1">
    <source>
        <dbReference type="SAM" id="MobiDB-lite"/>
    </source>
</evidence>